<name>A0A1X0J2K4_MYCRH</name>
<dbReference type="AlphaFoldDB" id="A0A1X0J2K4"/>
<organism evidence="1 2">
    <name type="scientific">Mycolicibacterium rhodesiae</name>
    <name type="common">Mycobacterium rhodesiae</name>
    <dbReference type="NCBI Taxonomy" id="36814"/>
    <lineage>
        <taxon>Bacteria</taxon>
        <taxon>Bacillati</taxon>
        <taxon>Actinomycetota</taxon>
        <taxon>Actinomycetes</taxon>
        <taxon>Mycobacteriales</taxon>
        <taxon>Mycobacteriaceae</taxon>
        <taxon>Mycolicibacterium</taxon>
    </lineage>
</organism>
<dbReference type="Proteomes" id="UP000192534">
    <property type="component" value="Unassembled WGS sequence"/>
</dbReference>
<keyword evidence="2" id="KW-1185">Reference proteome</keyword>
<evidence type="ECO:0000313" key="2">
    <source>
        <dbReference type="Proteomes" id="UP000192534"/>
    </source>
</evidence>
<comment type="caution">
    <text evidence="1">The sequence shown here is derived from an EMBL/GenBank/DDBJ whole genome shotgun (WGS) entry which is preliminary data.</text>
</comment>
<gene>
    <name evidence="1" type="ORF">BST42_06395</name>
</gene>
<accession>A0A1X0J2K4</accession>
<evidence type="ECO:0000313" key="1">
    <source>
        <dbReference type="EMBL" id="ORB56012.1"/>
    </source>
</evidence>
<dbReference type="EMBL" id="MVIH01000002">
    <property type="protein sequence ID" value="ORB56012.1"/>
    <property type="molecule type" value="Genomic_DNA"/>
</dbReference>
<sequence length="80" mass="8404">MAELMAELTWLDAELTPLEIELPMPGAVVVTESPGLAGPLSLSLLLQAPTVTIAKAAATPADAVRKRVDTFDFMDSSPIP</sequence>
<proteinExistence type="predicted"/>
<dbReference type="RefSeq" id="WP_083117712.1">
    <property type="nucleotide sequence ID" value="NZ_JACKUO010000030.1"/>
</dbReference>
<reference evidence="1 2" key="1">
    <citation type="submission" date="2016-12" db="EMBL/GenBank/DDBJ databases">
        <title>The new phylogeny of genus Mycobacterium.</title>
        <authorList>
            <person name="Tortoli E."/>
            <person name="Trovato A."/>
            <person name="Cirillo D.M."/>
        </authorList>
    </citation>
    <scope>NUCLEOTIDE SEQUENCE [LARGE SCALE GENOMIC DNA]</scope>
    <source>
        <strain evidence="1 2">DSM 44223</strain>
    </source>
</reference>
<protein>
    <submittedName>
        <fullName evidence="1">Uncharacterized protein</fullName>
    </submittedName>
</protein>